<keyword evidence="10" id="KW-0413">Isomerase</keyword>
<evidence type="ECO:0000256" key="9">
    <source>
        <dbReference type="ARBA" id="ARBA00023221"/>
    </source>
</evidence>
<evidence type="ECO:0000256" key="11">
    <source>
        <dbReference type="ARBA" id="ARBA00038856"/>
    </source>
</evidence>
<dbReference type="GO" id="GO:0008203">
    <property type="term" value="P:cholesterol metabolic process"/>
    <property type="evidence" value="ECO:0007669"/>
    <property type="project" value="UniProtKB-KW"/>
</dbReference>
<dbReference type="EMBL" id="AP022596">
    <property type="protein sequence ID" value="BBY62856.1"/>
    <property type="molecule type" value="Genomic_DNA"/>
</dbReference>
<comment type="similarity">
    <text evidence="2">Belongs to the GMC oxidoreductase family.</text>
</comment>
<dbReference type="RefSeq" id="WP_322790555.1">
    <property type="nucleotide sequence ID" value="NZ_AP022596.1"/>
</dbReference>
<dbReference type="Gene3D" id="3.30.410.10">
    <property type="entry name" value="Cholesterol Oxidase, domain 2"/>
    <property type="match status" value="1"/>
</dbReference>
<evidence type="ECO:0000256" key="12">
    <source>
        <dbReference type="ARBA" id="ARBA00049645"/>
    </source>
</evidence>
<evidence type="ECO:0000313" key="19">
    <source>
        <dbReference type="Proteomes" id="UP000467148"/>
    </source>
</evidence>
<evidence type="ECO:0000313" key="18">
    <source>
        <dbReference type="EMBL" id="BBY62856.1"/>
    </source>
</evidence>
<dbReference type="InterPro" id="IPR052542">
    <property type="entry name" value="Cholesterol_Oxidase"/>
</dbReference>
<accession>A0A7I7T431</accession>
<keyword evidence="4" id="KW-0285">Flavoprotein</keyword>
<feature type="region of interest" description="Disordered" evidence="16">
    <location>
        <begin position="1"/>
        <end position="26"/>
    </location>
</feature>
<comment type="cofactor">
    <cofactor evidence="1">
        <name>FAD</name>
        <dbReference type="ChEBI" id="CHEBI:57692"/>
    </cofactor>
</comment>
<dbReference type="KEGG" id="mhev:MHEL_10990"/>
<evidence type="ECO:0000256" key="6">
    <source>
        <dbReference type="ARBA" id="ARBA00023002"/>
    </source>
</evidence>
<dbReference type="InterPro" id="IPR036188">
    <property type="entry name" value="FAD/NAD-bd_sf"/>
</dbReference>
<dbReference type="InterPro" id="IPR006311">
    <property type="entry name" value="TAT_signal"/>
</dbReference>
<dbReference type="Gene3D" id="3.50.50.60">
    <property type="entry name" value="FAD/NAD(P)-binding domain"/>
    <property type="match status" value="1"/>
</dbReference>
<keyword evidence="7" id="KW-0443">Lipid metabolism</keyword>
<protein>
    <recommendedName>
        <fullName evidence="14">Cholesterol oxidase</fullName>
        <ecNumber evidence="13">1.1.3.6</ecNumber>
        <ecNumber evidence="11">5.3.3.1</ecNumber>
    </recommendedName>
    <alternativeName>
        <fullName evidence="15">Cholesterol isomerase</fullName>
    </alternativeName>
</protein>
<dbReference type="PROSITE" id="PS51318">
    <property type="entry name" value="TAT"/>
    <property type="match status" value="1"/>
</dbReference>
<evidence type="ECO:0000256" key="4">
    <source>
        <dbReference type="ARBA" id="ARBA00022630"/>
    </source>
</evidence>
<name>A0A7I7T431_9MYCO</name>
<proteinExistence type="inferred from homology"/>
<evidence type="ECO:0000256" key="8">
    <source>
        <dbReference type="ARBA" id="ARBA00023166"/>
    </source>
</evidence>
<keyword evidence="5" id="KW-0274">FAD</keyword>
<dbReference type="SUPFAM" id="SSF54373">
    <property type="entry name" value="FAD-linked reductases, C-terminal domain"/>
    <property type="match status" value="1"/>
</dbReference>
<dbReference type="SUPFAM" id="SSF51905">
    <property type="entry name" value="FAD/NAD(P)-binding domain"/>
    <property type="match status" value="1"/>
</dbReference>
<dbReference type="EC" id="5.3.3.1" evidence="11"/>
<keyword evidence="3" id="KW-0153">Cholesterol metabolism</keyword>
<keyword evidence="9" id="KW-0753">Steroid metabolism</keyword>
<dbReference type="GO" id="GO:0016995">
    <property type="term" value="F:cholesterol oxidase activity"/>
    <property type="evidence" value="ECO:0007669"/>
    <property type="project" value="UniProtKB-EC"/>
</dbReference>
<dbReference type="InterPro" id="IPR007867">
    <property type="entry name" value="GMC_OxRtase_C"/>
</dbReference>
<keyword evidence="8" id="KW-1207">Sterol metabolism</keyword>
<organism evidence="18 19">
    <name type="scientific">Mycolicibacterium helvum</name>
    <dbReference type="NCBI Taxonomy" id="1534349"/>
    <lineage>
        <taxon>Bacteria</taxon>
        <taxon>Bacillati</taxon>
        <taxon>Actinomycetota</taxon>
        <taxon>Actinomycetes</taxon>
        <taxon>Mycobacteriales</taxon>
        <taxon>Mycobacteriaceae</taxon>
        <taxon>Mycolicibacterium</taxon>
    </lineage>
</organism>
<dbReference type="PANTHER" id="PTHR47470">
    <property type="entry name" value="CHOLESTEROL OXIDASE"/>
    <property type="match status" value="1"/>
</dbReference>
<dbReference type="GO" id="GO:0004769">
    <property type="term" value="F:steroid Delta-isomerase activity"/>
    <property type="evidence" value="ECO:0007669"/>
    <property type="project" value="UniProtKB-EC"/>
</dbReference>
<dbReference type="Pfam" id="PF05199">
    <property type="entry name" value="GMC_oxred_C"/>
    <property type="match status" value="1"/>
</dbReference>
<reference evidence="18 19" key="1">
    <citation type="journal article" date="2019" name="Emerg. Microbes Infect.">
        <title>Comprehensive subspecies identification of 175 nontuberculous mycobacteria species based on 7547 genomic profiles.</title>
        <authorList>
            <person name="Matsumoto Y."/>
            <person name="Kinjo T."/>
            <person name="Motooka D."/>
            <person name="Nabeya D."/>
            <person name="Jung N."/>
            <person name="Uechi K."/>
            <person name="Horii T."/>
            <person name="Iida T."/>
            <person name="Fujita J."/>
            <person name="Nakamura S."/>
        </authorList>
    </citation>
    <scope>NUCLEOTIDE SEQUENCE [LARGE SCALE GENOMIC DNA]</scope>
    <source>
        <strain evidence="18 19">JCM 30396</strain>
    </source>
</reference>
<evidence type="ECO:0000256" key="3">
    <source>
        <dbReference type="ARBA" id="ARBA00022548"/>
    </source>
</evidence>
<dbReference type="EC" id="1.1.3.6" evidence="13"/>
<evidence type="ECO:0000256" key="16">
    <source>
        <dbReference type="SAM" id="MobiDB-lite"/>
    </source>
</evidence>
<evidence type="ECO:0000256" key="15">
    <source>
        <dbReference type="ARBA" id="ARBA00049778"/>
    </source>
</evidence>
<feature type="domain" description="Glucose-methanol-choline oxidoreductase C-terminal" evidence="17">
    <location>
        <begin position="503"/>
        <end position="553"/>
    </location>
</feature>
<dbReference type="Pfam" id="PF22500">
    <property type="entry name" value="GMC_oxred_C_1st"/>
    <property type="match status" value="1"/>
</dbReference>
<dbReference type="AlphaFoldDB" id="A0A7I7T431"/>
<evidence type="ECO:0000259" key="17">
    <source>
        <dbReference type="Pfam" id="PF05199"/>
    </source>
</evidence>
<comment type="pathway">
    <text evidence="12">Steroid metabolism; cholesterol degradation.</text>
</comment>
<evidence type="ECO:0000256" key="13">
    <source>
        <dbReference type="ARBA" id="ARBA00049723"/>
    </source>
</evidence>
<evidence type="ECO:0000256" key="10">
    <source>
        <dbReference type="ARBA" id="ARBA00023235"/>
    </source>
</evidence>
<sequence length="565" mass="61552">MGSRGEESRGTPNSASVGAGEIHTRRPGAMTAISRRHFLGAMAMGAGGAALGRLVLDHRTPDRPHYSAIVIGSGYGGGVSALRLGQAGVDTLILERGKLWDTPDYDGKRFTRMLPPDTRAGWFSAVAPSLVPSFQGISIEDVAAHVASPEPVQAGICEKTDFGAHSVFRGACVGGGSMINAAIAAVPTPKQVRDSFPDIDPAEFLGTYIQRANRMLQISYRDMDWFEQTPCLQFARVGRQYAAAAGYGVDYNGSAYSFDYLRREEAGEVPRSALNFEQQYGNNYGRVGSVDQTYLANALATGKVTLKALTEVTDIRREPSGEWVVSTREIDRWGKELHRNEIGCDQLYLAAGVLGTTKLLLRARETGVLPDLSEDVGRGYGNNGDVMVGHMLKDEDPAGTDQSLMGLINIDGRDDPDNPVYASVFAIPLPVETHALGYYVMVKTADRAEITYDRNADSVDIDWPQHYTDHLIQRAGAVFDKITRANGVRYRDDLFGGKVFAPNTVHPMGGCVRGLATDLFGRVRHYDKLYVNDASLFPGYLGCNPFMSITALAERNIEAILQNRR</sequence>
<evidence type="ECO:0000256" key="2">
    <source>
        <dbReference type="ARBA" id="ARBA00010790"/>
    </source>
</evidence>
<dbReference type="Proteomes" id="UP000467148">
    <property type="component" value="Chromosome"/>
</dbReference>
<gene>
    <name evidence="18" type="ORF">MHEL_10990</name>
</gene>
<keyword evidence="19" id="KW-1185">Reference proteome</keyword>
<dbReference type="PANTHER" id="PTHR47470:SF1">
    <property type="entry name" value="FAD-DEPENDENT OXIDOREDUCTASE 2 FAD BINDING DOMAIN-CONTAINING PROTEIN"/>
    <property type="match status" value="1"/>
</dbReference>
<evidence type="ECO:0000256" key="14">
    <source>
        <dbReference type="ARBA" id="ARBA00049744"/>
    </source>
</evidence>
<evidence type="ECO:0000256" key="1">
    <source>
        <dbReference type="ARBA" id="ARBA00001974"/>
    </source>
</evidence>
<evidence type="ECO:0000256" key="5">
    <source>
        <dbReference type="ARBA" id="ARBA00022827"/>
    </source>
</evidence>
<keyword evidence="6" id="KW-0560">Oxidoreductase</keyword>
<evidence type="ECO:0000256" key="7">
    <source>
        <dbReference type="ARBA" id="ARBA00023098"/>
    </source>
</evidence>